<keyword evidence="1" id="KW-0175">Coiled coil</keyword>
<dbReference type="Proteomes" id="UP000827092">
    <property type="component" value="Unassembled WGS sequence"/>
</dbReference>
<sequence length="245" mass="29739">MEKTEMELQQELLKLTAQYKETREKNKILQEENEKLENLYVFFENQLKINEKNCERCESMRYEIAALCEETPRIIKTIKDLDSKEKKLREEILDTFPKRFKDITKQKQKVHKECLYHMAFVEENKAQEVVLKEYLTEEIKEKELMKAKAERKMARRVKRTYGIWNRKKDLWYNSDTDSDEETVTRKALQKKGNKKLFWDDDDDDEDKFDSVKYDFSSSAKKAEVKLRYNHQIVPKDKKKRTEHMN</sequence>
<proteinExistence type="predicted"/>
<organism evidence="2 3">
    <name type="scientific">Oedothorax gibbosus</name>
    <dbReference type="NCBI Taxonomy" id="931172"/>
    <lineage>
        <taxon>Eukaryota</taxon>
        <taxon>Metazoa</taxon>
        <taxon>Ecdysozoa</taxon>
        <taxon>Arthropoda</taxon>
        <taxon>Chelicerata</taxon>
        <taxon>Arachnida</taxon>
        <taxon>Araneae</taxon>
        <taxon>Araneomorphae</taxon>
        <taxon>Entelegynae</taxon>
        <taxon>Araneoidea</taxon>
        <taxon>Linyphiidae</taxon>
        <taxon>Erigoninae</taxon>
        <taxon>Oedothorax</taxon>
    </lineage>
</organism>
<comment type="caution">
    <text evidence="2">The sequence shown here is derived from an EMBL/GenBank/DDBJ whole genome shotgun (WGS) entry which is preliminary data.</text>
</comment>
<evidence type="ECO:0000256" key="1">
    <source>
        <dbReference type="SAM" id="Coils"/>
    </source>
</evidence>
<reference evidence="2 3" key="1">
    <citation type="journal article" date="2022" name="Nat. Ecol. Evol.">
        <title>A masculinizing supergene underlies an exaggerated male reproductive morph in a spider.</title>
        <authorList>
            <person name="Hendrickx F."/>
            <person name="De Corte Z."/>
            <person name="Sonet G."/>
            <person name="Van Belleghem S.M."/>
            <person name="Kostlbacher S."/>
            <person name="Vangestel C."/>
        </authorList>
    </citation>
    <scope>NUCLEOTIDE SEQUENCE [LARGE SCALE GENOMIC DNA]</scope>
    <source>
        <strain evidence="2">W744_W776</strain>
    </source>
</reference>
<accession>A0AAV6VTS0</accession>
<name>A0AAV6VTS0_9ARAC</name>
<keyword evidence="3" id="KW-1185">Reference proteome</keyword>
<feature type="coiled-coil region" evidence="1">
    <location>
        <begin position="5"/>
        <end position="53"/>
    </location>
</feature>
<dbReference type="EMBL" id="JAFNEN010000030">
    <property type="protein sequence ID" value="KAG8199156.1"/>
    <property type="molecule type" value="Genomic_DNA"/>
</dbReference>
<evidence type="ECO:0000313" key="2">
    <source>
        <dbReference type="EMBL" id="KAG8199156.1"/>
    </source>
</evidence>
<evidence type="ECO:0000313" key="3">
    <source>
        <dbReference type="Proteomes" id="UP000827092"/>
    </source>
</evidence>
<dbReference type="AlphaFoldDB" id="A0AAV6VTS0"/>
<gene>
    <name evidence="2" type="ORF">JTE90_015987</name>
</gene>
<protein>
    <submittedName>
        <fullName evidence="2">Uncharacterized protein</fullName>
    </submittedName>
</protein>